<evidence type="ECO:0000313" key="2">
    <source>
        <dbReference type="EMBL" id="CAA9425273.1"/>
    </source>
</evidence>
<reference evidence="2" key="1">
    <citation type="submission" date="2020-02" db="EMBL/GenBank/DDBJ databases">
        <authorList>
            <person name="Meier V. D."/>
        </authorList>
    </citation>
    <scope>NUCLEOTIDE SEQUENCE</scope>
    <source>
        <strain evidence="2">AVDCRST_MAG35</strain>
    </source>
</reference>
<dbReference type="GO" id="GO:0042602">
    <property type="term" value="F:riboflavin reductase (NADPH) activity"/>
    <property type="evidence" value="ECO:0007669"/>
    <property type="project" value="TreeGrafter"/>
</dbReference>
<gene>
    <name evidence="2" type="ORF">AVDCRST_MAG35-2267</name>
</gene>
<dbReference type="AlphaFoldDB" id="A0A6J4PYI9"/>
<sequence>MKVLVVGAAGKTGRAVVERAAAEGHEVTAFVRRDRGDGVPGVEVRVGDASDPVAVGAAVEGHDAVIDTVGGRTPYRATTLEADVATALVAAMRRHGVRRLVVTSAIGVGDSSAHAPLLTKVVVATFLRASTPDKAAMEAVVRGSGLDWVITRPAVLTDKAATGHVRTLSAGDRGRARSITRADLAAFLVTQLTSDDHLRQAVTLADR</sequence>
<name>A0A6J4PYI9_9ACTN</name>
<protein>
    <recommendedName>
        <fullName evidence="1">NAD(P)-binding domain-containing protein</fullName>
    </recommendedName>
</protein>
<dbReference type="InterPro" id="IPR016040">
    <property type="entry name" value="NAD(P)-bd_dom"/>
</dbReference>
<dbReference type="EMBL" id="CADCUY010000466">
    <property type="protein sequence ID" value="CAA9425273.1"/>
    <property type="molecule type" value="Genomic_DNA"/>
</dbReference>
<dbReference type="PANTHER" id="PTHR43355:SF2">
    <property type="entry name" value="FLAVIN REDUCTASE (NADPH)"/>
    <property type="match status" value="1"/>
</dbReference>
<accession>A0A6J4PYI9</accession>
<evidence type="ECO:0000259" key="1">
    <source>
        <dbReference type="Pfam" id="PF13460"/>
    </source>
</evidence>
<dbReference type="Gene3D" id="3.40.50.720">
    <property type="entry name" value="NAD(P)-binding Rossmann-like Domain"/>
    <property type="match status" value="1"/>
</dbReference>
<dbReference type="GO" id="GO:0004074">
    <property type="term" value="F:biliverdin reductase [NAD(P)H] activity"/>
    <property type="evidence" value="ECO:0007669"/>
    <property type="project" value="TreeGrafter"/>
</dbReference>
<dbReference type="SUPFAM" id="SSF51735">
    <property type="entry name" value="NAD(P)-binding Rossmann-fold domains"/>
    <property type="match status" value="1"/>
</dbReference>
<feature type="domain" description="NAD(P)-binding" evidence="1">
    <location>
        <begin position="7"/>
        <end position="194"/>
    </location>
</feature>
<dbReference type="InterPro" id="IPR051606">
    <property type="entry name" value="Polyketide_Oxido-like"/>
</dbReference>
<dbReference type="PANTHER" id="PTHR43355">
    <property type="entry name" value="FLAVIN REDUCTASE (NADPH)"/>
    <property type="match status" value="1"/>
</dbReference>
<dbReference type="Pfam" id="PF13460">
    <property type="entry name" value="NAD_binding_10"/>
    <property type="match status" value="1"/>
</dbReference>
<organism evidence="2">
    <name type="scientific">uncultured Quadrisphaera sp</name>
    <dbReference type="NCBI Taxonomy" id="904978"/>
    <lineage>
        <taxon>Bacteria</taxon>
        <taxon>Bacillati</taxon>
        <taxon>Actinomycetota</taxon>
        <taxon>Actinomycetes</taxon>
        <taxon>Kineosporiales</taxon>
        <taxon>Kineosporiaceae</taxon>
        <taxon>Quadrisphaera</taxon>
        <taxon>environmental samples</taxon>
    </lineage>
</organism>
<proteinExistence type="predicted"/>
<dbReference type="InterPro" id="IPR036291">
    <property type="entry name" value="NAD(P)-bd_dom_sf"/>
</dbReference>